<gene>
    <name evidence="8" type="ORF">DDE20_09490</name>
</gene>
<keyword evidence="5 6" id="KW-0472">Membrane</keyword>
<dbReference type="InterPro" id="IPR037185">
    <property type="entry name" value="EmrE-like"/>
</dbReference>
<dbReference type="AlphaFoldDB" id="A0A2T8HUX9"/>
<proteinExistence type="inferred from homology"/>
<organism evidence="8 9">
    <name type="scientific">Pararhodobacter oceanensis</name>
    <dbReference type="NCBI Taxonomy" id="2172121"/>
    <lineage>
        <taxon>Bacteria</taxon>
        <taxon>Pseudomonadati</taxon>
        <taxon>Pseudomonadota</taxon>
        <taxon>Alphaproteobacteria</taxon>
        <taxon>Rhodobacterales</taxon>
        <taxon>Paracoccaceae</taxon>
        <taxon>Pararhodobacter</taxon>
    </lineage>
</organism>
<comment type="caution">
    <text evidence="8">The sequence shown here is derived from an EMBL/GenBank/DDBJ whole genome shotgun (WGS) entry which is preliminary data.</text>
</comment>
<feature type="transmembrane region" description="Helical" evidence="6">
    <location>
        <begin position="267"/>
        <end position="283"/>
    </location>
</feature>
<comment type="subcellular location">
    <subcellularLocation>
        <location evidence="1">Membrane</location>
        <topology evidence="1">Multi-pass membrane protein</topology>
    </subcellularLocation>
</comment>
<feature type="transmembrane region" description="Helical" evidence="6">
    <location>
        <begin position="129"/>
        <end position="147"/>
    </location>
</feature>
<dbReference type="RefSeq" id="WP_116558231.1">
    <property type="nucleotide sequence ID" value="NZ_QDKM01000003.1"/>
</dbReference>
<keyword evidence="4 6" id="KW-1133">Transmembrane helix</keyword>
<reference evidence="8 9" key="1">
    <citation type="submission" date="2018-04" db="EMBL/GenBank/DDBJ databases">
        <title>Pararhodobacter oceanense sp. nov., isolated from marine intertidal sediment.</title>
        <authorList>
            <person name="Wang X.-L."/>
            <person name="Du Z.-J."/>
        </authorList>
    </citation>
    <scope>NUCLEOTIDE SEQUENCE [LARGE SCALE GENOMIC DNA]</scope>
    <source>
        <strain evidence="8 9">AM505</strain>
    </source>
</reference>
<comment type="similarity">
    <text evidence="2">Belongs to the drug/metabolite transporter (DMT) superfamily. 10 TMS drug/metabolite exporter (DME) (TC 2.A.7.3) family.</text>
</comment>
<dbReference type="SUPFAM" id="SSF103481">
    <property type="entry name" value="Multidrug resistance efflux transporter EmrE"/>
    <property type="match status" value="2"/>
</dbReference>
<name>A0A2T8HUX9_9RHOB</name>
<sequence>MEQGQSQPFKAALWMCGAIASFTFMAVAGRTVQTELNTFELMFWRSFLGMLIVLAIIRWRTGEFAAIRTRHWGLHLTRNIFHFFGQNMWFYGIAVIPLSQLVALEFTMPIWVLLLAPLFLGEVLTRRKLIVALIGFIGVLVVAQPGVQPLSSGHAAGILAAVAFAVNLIFTRKIMLHDAVLCVLFWMTLSQTVMGLGLSLASGFTWPSLALSPWLVIIAITGLTAHYSLTSALGLAPAMLVAPMEFARLPIIALVGMVVYAEALDPMVFLGAAIIFSANFWNMRGARIRSRA</sequence>
<evidence type="ECO:0000313" key="9">
    <source>
        <dbReference type="Proteomes" id="UP000245911"/>
    </source>
</evidence>
<feature type="transmembrane region" description="Helical" evidence="6">
    <location>
        <begin position="241"/>
        <end position="261"/>
    </location>
</feature>
<dbReference type="PANTHER" id="PTHR22911:SF6">
    <property type="entry name" value="SOLUTE CARRIER FAMILY 35 MEMBER G1"/>
    <property type="match status" value="1"/>
</dbReference>
<evidence type="ECO:0000256" key="1">
    <source>
        <dbReference type="ARBA" id="ARBA00004141"/>
    </source>
</evidence>
<evidence type="ECO:0000313" key="8">
    <source>
        <dbReference type="EMBL" id="PVH29235.1"/>
    </source>
</evidence>
<dbReference type="InterPro" id="IPR000620">
    <property type="entry name" value="EamA_dom"/>
</dbReference>
<protein>
    <submittedName>
        <fullName evidence="8">EamA family transporter</fullName>
    </submittedName>
</protein>
<dbReference type="Pfam" id="PF00892">
    <property type="entry name" value="EamA"/>
    <property type="match status" value="1"/>
</dbReference>
<feature type="transmembrane region" description="Helical" evidence="6">
    <location>
        <begin position="41"/>
        <end position="59"/>
    </location>
</feature>
<feature type="transmembrane region" description="Helical" evidence="6">
    <location>
        <begin position="211"/>
        <end position="229"/>
    </location>
</feature>
<keyword evidence="3 6" id="KW-0812">Transmembrane</keyword>
<dbReference type="EMBL" id="QDKM01000003">
    <property type="protein sequence ID" value="PVH29235.1"/>
    <property type="molecule type" value="Genomic_DNA"/>
</dbReference>
<evidence type="ECO:0000256" key="2">
    <source>
        <dbReference type="ARBA" id="ARBA00009853"/>
    </source>
</evidence>
<accession>A0A2T8HUX9</accession>
<feature type="transmembrane region" description="Helical" evidence="6">
    <location>
        <begin position="183"/>
        <end position="205"/>
    </location>
</feature>
<feature type="transmembrane region" description="Helical" evidence="6">
    <location>
        <begin position="106"/>
        <end position="124"/>
    </location>
</feature>
<feature type="transmembrane region" description="Helical" evidence="6">
    <location>
        <begin position="153"/>
        <end position="171"/>
    </location>
</feature>
<feature type="domain" description="EamA" evidence="7">
    <location>
        <begin position="10"/>
        <end position="142"/>
    </location>
</feature>
<dbReference type="Proteomes" id="UP000245911">
    <property type="component" value="Unassembled WGS sequence"/>
</dbReference>
<evidence type="ECO:0000256" key="3">
    <source>
        <dbReference type="ARBA" id="ARBA00022692"/>
    </source>
</evidence>
<evidence type="ECO:0000256" key="6">
    <source>
        <dbReference type="SAM" id="Phobius"/>
    </source>
</evidence>
<feature type="transmembrane region" description="Helical" evidence="6">
    <location>
        <begin position="12"/>
        <end position="29"/>
    </location>
</feature>
<dbReference type="PANTHER" id="PTHR22911">
    <property type="entry name" value="ACYL-MALONYL CONDENSING ENZYME-RELATED"/>
    <property type="match status" value="1"/>
</dbReference>
<evidence type="ECO:0000256" key="4">
    <source>
        <dbReference type="ARBA" id="ARBA00022989"/>
    </source>
</evidence>
<keyword evidence="9" id="KW-1185">Reference proteome</keyword>
<feature type="transmembrane region" description="Helical" evidence="6">
    <location>
        <begin position="80"/>
        <end position="100"/>
    </location>
</feature>
<dbReference type="OrthoDB" id="9810329at2"/>
<evidence type="ECO:0000256" key="5">
    <source>
        <dbReference type="ARBA" id="ARBA00023136"/>
    </source>
</evidence>
<dbReference type="GO" id="GO:0016020">
    <property type="term" value="C:membrane"/>
    <property type="evidence" value="ECO:0007669"/>
    <property type="project" value="UniProtKB-SubCell"/>
</dbReference>
<evidence type="ECO:0000259" key="7">
    <source>
        <dbReference type="Pfam" id="PF00892"/>
    </source>
</evidence>